<dbReference type="InterPro" id="IPR001788">
    <property type="entry name" value="RNA-dep_RNA_pol_alsuvir"/>
</dbReference>
<feature type="active site" description="For protease activity" evidence="18">
    <location>
        <position position="765"/>
    </location>
</feature>
<accession>A5JPL3</accession>
<evidence type="ECO:0000256" key="6">
    <source>
        <dbReference type="ARBA" id="ARBA00022679"/>
    </source>
</evidence>
<sequence>MAFQLALDALSNTSHRDPSLHPVLESVTDSIRHSLTNYPWAVPKANLSFLLSSGIPVSNLGSSQHPHPTHKILETHLLFNHWTHLAVQPASVLFMKPQKFHKLQRLNPNFQHLHNYHITPKDFTRFPSSSTTLPNTPVVFMHDALMYYHPSQIVHLFLQSPQLVHLYASLVVPPESSFTDLSLYPDIYNYQIHSQTLHYVPEGHSAGAYNQPLQSLSWLKTSSISHPEVHLTISILDSWGPLHSLLITRFTPPKNPSHPPPPTHPNHFNSVTSDQKDVASFRIPRMLQLPNPTYLNQPLRDRLVPESVYNALFTYTRAVRTLRVSDPAGFVRTHSNKPEHSWVTPSAWDNLHTFALLNCHHRPNTVFHFFQTPLSNLKLYLQQHWRRITAVAAPTLSFLILLPRFLQWSLPLAKVKSISAFRRQIYLSPPPAVPPPPPPSPFPLPPLLSFLGPLLQPFLADNHPLVPAFRQLLFRSFPALFSSSPAKKSPPLPVLPRVTFTPCRLPLNTPVPLALLASLVPELFILASKILQPPSPQLRDELYHSHLHPPLFHLQWGRSPLVLQVPTPFLPFEPLPNPPPPPQSMLPAPPPPPPSFPALPPAPPQNSPPSPLPSNQAIADSSPATSPSNTSTPNSPPTFGPNNSPAPKSESSNGSFPSTSTPSPPHPDPETPDQSDLPRSNLYHPSGELNYQASPPVTSPDSPLVPVVPLPQELLPPLIADVTCCGPVLAFSTLFPEEYHASSASFQTRLRLLPPTPLPMPSNNCLLTALSPSLNLSEERLWSALQEILPDSLLSNAEIDQPGMSTDLLVALCYTFKFQCTISSDLGLLHYGLKRSSQTVFIKHTNGPPAHYSELPRLSGASRPTTSPLAEAALRFQFRGHHLPFSTVHSYTTDLARAKNLISNMKNGFDGILSTIDPNVKHSPGQSPRDKILALDRLIDPAVPKTVELIHIAGFAGCGKTLPVQHLLRTRPFSSFRVCCPTTELRNEWKRDLSLPSHLSWKFCTWESSLLKQSPVLVIDEVYKLPRGYVDLAIQADPLLQFVILLGDPLQGEYHSTSPHSSNHTLSPESSHLLRFIDFYCFWSHRVPSPICDLFGLPSFNKSSLTYRHHVRFTEHYNLGQQNLVNSIATANAVSQLGFPTCTISASQGLTFRKHVTVLLDKHSRRLSPSNAIVALTRSTAGVDFLGASDALSGTNNSCDIFSRAIYQQPINLHTAFPNIFPHLNLITSPLQRRSNRLTGSHNPITTPLLSRHSHLPPHIPCDYRRDFLVQNPILPGFGPEERLDVHFLPPTRLPLQSDLLSTLPSSSDPTPPPSDFSTPITPVYPGETFENLAAHFLPAHDPDLKEILWQDQSSNQFPWFDRPFSLSCQPSSLLAAKHSPAKDPTLLPASIKKRLRFRPSESPHQITSNDVILGHILYQSLCRAYNRPPHLTIPFNESLFADCININDYAQLSSKTKATLVANAGRSDPDWRHTAVRIFAKAQHKVNDGSIFGNWKACQTLALMHDFVILTLGPVKKYQRFFDSQDRPPHIYSHLGKTPSQLSSWSHSFLPPGPKLANDYTSFDQSQHGESVVLEVLKMKRLSIPSHLIQLHLHLKTHVSTQFGPLTCMRLTGEPGTYDDNTDYNLAVLFSQYDLSSTHVMVSGDDSLIAGLPTERPEWPSIHRLLHLRFKTETTSQPLFCGYYVGPAGAIRNPLALFAKLMIAFDDDALPERRLSYLTEFSIGHLLGDALWSLLPDHLHPFQSACFDFFSRFCPPHEKMLLSSDPLPIHLLERVTSSARWLSKTATSALPTRLTRKILDFSQSQSSTKTPKSPT</sequence>
<keyword evidence="1" id="KW-0696">RNA-directed RNA polymerase</keyword>
<gene>
    <name evidence="23" type="primary">RdRp</name>
</gene>
<comment type="similarity">
    <text evidence="16">Belongs to the Tymoviridae non-structural replication polyprotein family.</text>
</comment>
<keyword evidence="2" id="KW-0945">Host-virus interaction</keyword>
<dbReference type="Gene3D" id="3.90.70.100">
    <property type="match status" value="1"/>
</dbReference>
<dbReference type="PROSITE" id="PS51657">
    <property type="entry name" value="PSRV_HELICASE"/>
    <property type="match status" value="1"/>
</dbReference>
<evidence type="ECO:0000256" key="18">
    <source>
        <dbReference type="PROSITE-ProRule" id="PRU01074"/>
    </source>
</evidence>
<dbReference type="GO" id="GO:0003968">
    <property type="term" value="F:RNA-directed RNA polymerase activity"/>
    <property type="evidence" value="ECO:0007669"/>
    <property type="project" value="UniProtKB-KW"/>
</dbReference>
<feature type="region of interest" description="Disordered" evidence="19">
    <location>
        <begin position="1299"/>
        <end position="1318"/>
    </location>
</feature>
<keyword evidence="9 18" id="KW-0378">Hydrolase</keyword>
<evidence type="ECO:0000256" key="8">
    <source>
        <dbReference type="ARBA" id="ARBA00022741"/>
    </source>
</evidence>
<keyword evidence="6" id="KW-0808">Transferase</keyword>
<feature type="domain" description="(+)RNA virus helicase C-terminal" evidence="21">
    <location>
        <begin position="928"/>
        <end position="1218"/>
    </location>
</feature>
<dbReference type="InterPro" id="IPR007094">
    <property type="entry name" value="RNA-dir_pol_PSvirus"/>
</dbReference>
<dbReference type="PROSITE" id="PS51738">
    <property type="entry name" value="PEPTIDASE_C21"/>
    <property type="match status" value="1"/>
</dbReference>
<dbReference type="PANTHER" id="PTHR45691:SF6">
    <property type="entry name" value="PROTEIN DIAPHANOUS"/>
    <property type="match status" value="1"/>
</dbReference>
<dbReference type="SUPFAM" id="SSF52540">
    <property type="entry name" value="P-loop containing nucleoside triphosphate hydrolases"/>
    <property type="match status" value="1"/>
</dbReference>
<dbReference type="RefSeq" id="YP_001285472.1">
    <property type="nucleotide sequence ID" value="NC_009532.1"/>
</dbReference>
<dbReference type="Pfam" id="PF00978">
    <property type="entry name" value="RdRP_2"/>
    <property type="match status" value="1"/>
</dbReference>
<dbReference type="PROSITE" id="PS51743">
    <property type="entry name" value="ALPHAVIRUS_MT"/>
    <property type="match status" value="1"/>
</dbReference>
<dbReference type="GO" id="GO:0006508">
    <property type="term" value="P:proteolysis"/>
    <property type="evidence" value="ECO:0007669"/>
    <property type="project" value="UniProtKB-KW"/>
</dbReference>
<dbReference type="Pfam" id="PF05381">
    <property type="entry name" value="Peptidase_C21"/>
    <property type="match status" value="1"/>
</dbReference>
<evidence type="ECO:0000256" key="11">
    <source>
        <dbReference type="ARBA" id="ARBA00022840"/>
    </source>
</evidence>
<dbReference type="GO" id="GO:0006396">
    <property type="term" value="P:RNA processing"/>
    <property type="evidence" value="ECO:0007669"/>
    <property type="project" value="InterPro"/>
</dbReference>
<feature type="domain" description="Alphavirus-like MT" evidence="22">
    <location>
        <begin position="58"/>
        <end position="219"/>
    </location>
</feature>
<feature type="compositionally biased region" description="Low complexity" evidence="19">
    <location>
        <begin position="640"/>
        <end position="661"/>
    </location>
</feature>
<evidence type="ECO:0000256" key="10">
    <source>
        <dbReference type="ARBA" id="ARBA00022807"/>
    </source>
</evidence>
<evidence type="ECO:0000256" key="1">
    <source>
        <dbReference type="ARBA" id="ARBA00022484"/>
    </source>
</evidence>
<evidence type="ECO:0000256" key="13">
    <source>
        <dbReference type="ARBA" id="ARBA00022953"/>
    </source>
</evidence>
<dbReference type="GO" id="GO:0032259">
    <property type="term" value="P:methylation"/>
    <property type="evidence" value="ECO:0007669"/>
    <property type="project" value="UniProtKB-KW"/>
</dbReference>
<dbReference type="PANTHER" id="PTHR45691">
    <property type="entry name" value="PROTEIN DIAPHANOUS"/>
    <property type="match status" value="1"/>
</dbReference>
<dbReference type="InterPro" id="IPR027351">
    <property type="entry name" value="(+)RNA_virus_helicase_core_dom"/>
</dbReference>
<dbReference type="PROSITE" id="PS50507">
    <property type="entry name" value="RDRP_SSRNA_POS"/>
    <property type="match status" value="1"/>
</dbReference>
<feature type="compositionally biased region" description="Low complexity" evidence="19">
    <location>
        <begin position="613"/>
        <end position="633"/>
    </location>
</feature>
<dbReference type="Gene3D" id="3.40.50.300">
    <property type="entry name" value="P-loop containing nucleotide triphosphate hydrolases"/>
    <property type="match status" value="1"/>
</dbReference>
<dbReference type="InterPro" id="IPR043181">
    <property type="entry name" value="TYMV_endopept_dom"/>
</dbReference>
<dbReference type="InterPro" id="IPR043502">
    <property type="entry name" value="DNA/RNA_pol_sf"/>
</dbReference>
<comment type="function">
    <text evidence="15">RNA-directed RNA polymerase is responsible for the replication and transcription of the genome.</text>
</comment>
<reference evidence="23 24" key="1">
    <citation type="journal article" date="2008" name="Virus Genes">
        <title>Complete nucleotide sequence and experimental host range of Okra mosaic virus.</title>
        <authorList>
            <person name="Stephan D."/>
            <person name="Siddiqua M."/>
            <person name="Ta Hoang A."/>
            <person name="Engelmann J."/>
            <person name="Winter S."/>
            <person name="Maiss E."/>
        </authorList>
    </citation>
    <scope>NUCLEOTIDE SEQUENCE [LARGE SCALE GENOMIC DNA]</scope>
    <source>
        <strain evidence="23">PV-0264</strain>
    </source>
</reference>
<keyword evidence="10 18" id="KW-0788">Thiol protease</keyword>
<evidence type="ECO:0000256" key="14">
    <source>
        <dbReference type="ARBA" id="ARBA00023268"/>
    </source>
</evidence>
<keyword evidence="8" id="KW-0547">Nucleotide-binding</keyword>
<dbReference type="GO" id="GO:0030041">
    <property type="term" value="P:actin filament polymerization"/>
    <property type="evidence" value="ECO:0007669"/>
    <property type="project" value="TreeGrafter"/>
</dbReference>
<evidence type="ECO:0000256" key="3">
    <source>
        <dbReference type="ARBA" id="ARBA00022603"/>
    </source>
</evidence>
<evidence type="ECO:0000259" key="20">
    <source>
        <dbReference type="PROSITE" id="PS50507"/>
    </source>
</evidence>
<evidence type="ECO:0000256" key="5">
    <source>
        <dbReference type="ARBA" id="ARBA00022670"/>
    </source>
</evidence>
<protein>
    <recommendedName>
        <fullName evidence="17">Non-structural replication polyprotein</fullName>
    </recommendedName>
</protein>
<dbReference type="GO" id="GO:0005524">
    <property type="term" value="F:ATP binding"/>
    <property type="evidence" value="ECO:0007669"/>
    <property type="project" value="UniProtKB-KW"/>
</dbReference>
<dbReference type="GO" id="GO:0006351">
    <property type="term" value="P:DNA-templated transcription"/>
    <property type="evidence" value="ECO:0007669"/>
    <property type="project" value="InterPro"/>
</dbReference>
<dbReference type="InterPro" id="IPR008043">
    <property type="entry name" value="Peptidase_C21"/>
</dbReference>
<evidence type="ECO:0000256" key="15">
    <source>
        <dbReference type="ARBA" id="ARBA00045135"/>
    </source>
</evidence>
<evidence type="ECO:0000256" key="4">
    <source>
        <dbReference type="ARBA" id="ARBA00022662"/>
    </source>
</evidence>
<dbReference type="EMBL" id="EF554577">
    <property type="protein sequence ID" value="ABQ45359.1"/>
    <property type="molecule type" value="Genomic_RNA"/>
</dbReference>
<dbReference type="Pfam" id="PF01660">
    <property type="entry name" value="Vmethyltransf"/>
    <property type="match status" value="1"/>
</dbReference>
<dbReference type="CDD" id="cd23247">
    <property type="entry name" value="Tymoviridae_RdRp"/>
    <property type="match status" value="1"/>
</dbReference>
<keyword evidence="5 18" id="KW-0645">Protease</keyword>
<dbReference type="Pfam" id="PF01443">
    <property type="entry name" value="Viral_helicase1"/>
    <property type="match status" value="1"/>
</dbReference>
<dbReference type="InterPro" id="IPR002588">
    <property type="entry name" value="Alphavirus-like_MT_dom"/>
</dbReference>
<organism evidence="23 24">
    <name type="scientific">Okra mosaic virus</name>
    <dbReference type="NCBI Taxonomy" id="70822"/>
    <lineage>
        <taxon>Viruses</taxon>
        <taxon>Riboviria</taxon>
        <taxon>Orthornavirae</taxon>
        <taxon>Kitrinoviricota</taxon>
        <taxon>Alsuviricetes</taxon>
        <taxon>Tymovirales</taxon>
        <taxon>Tymoviridae</taxon>
        <taxon>Tymovirus</taxon>
        <taxon>Tymovirus abelmoschi</taxon>
    </lineage>
</organism>
<evidence type="ECO:0000256" key="2">
    <source>
        <dbReference type="ARBA" id="ARBA00022581"/>
    </source>
</evidence>
<evidence type="ECO:0000256" key="17">
    <source>
        <dbReference type="ARBA" id="ARBA00047193"/>
    </source>
</evidence>
<keyword evidence="24" id="KW-1185">Reference proteome</keyword>
<evidence type="ECO:0000256" key="16">
    <source>
        <dbReference type="ARBA" id="ARBA00046330"/>
    </source>
</evidence>
<keyword evidence="7" id="KW-0548">Nucleotidyltransferase</keyword>
<evidence type="ECO:0000259" key="22">
    <source>
        <dbReference type="PROSITE" id="PS51743"/>
    </source>
</evidence>
<keyword evidence="3" id="KW-0489">Methyltransferase</keyword>
<feature type="compositionally biased region" description="Low complexity" evidence="19">
    <location>
        <begin position="1299"/>
        <end position="1309"/>
    </location>
</feature>
<keyword evidence="14" id="KW-0511">Multifunctional enzyme</keyword>
<dbReference type="KEGG" id="vg:5219918"/>
<keyword evidence="12" id="KW-1127">Modulation of host ubiquitin pathway by viral deubiquitinase</keyword>
<dbReference type="MEROPS" id="C21.001"/>
<dbReference type="GO" id="GO:0003723">
    <property type="term" value="F:RNA binding"/>
    <property type="evidence" value="ECO:0007669"/>
    <property type="project" value="InterPro"/>
</dbReference>
<dbReference type="InterPro" id="IPR051412">
    <property type="entry name" value="Formin_Homology_Diaphanous_sf"/>
</dbReference>
<dbReference type="GeneID" id="5219918"/>
<feature type="region of interest" description="Disordered" evidence="19">
    <location>
        <begin position="574"/>
        <end position="701"/>
    </location>
</feature>
<dbReference type="InterPro" id="IPR027417">
    <property type="entry name" value="P-loop_NTPase"/>
</dbReference>
<dbReference type="Proteomes" id="UP000202766">
    <property type="component" value="Segment"/>
</dbReference>
<feature type="compositionally biased region" description="Pro residues" evidence="19">
    <location>
        <begin position="574"/>
        <end position="612"/>
    </location>
</feature>
<dbReference type="GO" id="GO:0008174">
    <property type="term" value="F:mRNA methyltransferase activity"/>
    <property type="evidence" value="ECO:0007669"/>
    <property type="project" value="UniProtKB-UniRule"/>
</dbReference>
<feature type="domain" description="RdRp catalytic" evidence="20">
    <location>
        <begin position="1554"/>
        <end position="1660"/>
    </location>
</feature>
<evidence type="ECO:0000256" key="9">
    <source>
        <dbReference type="ARBA" id="ARBA00022801"/>
    </source>
</evidence>
<evidence type="ECO:0000256" key="19">
    <source>
        <dbReference type="SAM" id="MobiDB-lite"/>
    </source>
</evidence>
<dbReference type="GO" id="GO:0039648">
    <property type="term" value="P:symbiont-mediated perturbation of host ubiquitin-like protein modification"/>
    <property type="evidence" value="ECO:0007669"/>
    <property type="project" value="UniProtKB-KW"/>
</dbReference>
<keyword evidence="4" id="KW-1130">Modulation of host ubiquitin pathway by virus</keyword>
<evidence type="ECO:0000256" key="7">
    <source>
        <dbReference type="ARBA" id="ARBA00022695"/>
    </source>
</evidence>
<dbReference type="SUPFAM" id="SSF56672">
    <property type="entry name" value="DNA/RNA polymerases"/>
    <property type="match status" value="1"/>
</dbReference>
<evidence type="ECO:0000313" key="24">
    <source>
        <dbReference type="Proteomes" id="UP000202766"/>
    </source>
</evidence>
<dbReference type="GO" id="GO:0004197">
    <property type="term" value="F:cysteine-type endopeptidase activity"/>
    <property type="evidence" value="ECO:0007669"/>
    <property type="project" value="UniProtKB-UniRule"/>
</dbReference>
<evidence type="ECO:0000259" key="21">
    <source>
        <dbReference type="PROSITE" id="PS51657"/>
    </source>
</evidence>
<dbReference type="GO" id="GO:0039694">
    <property type="term" value="P:viral RNA genome replication"/>
    <property type="evidence" value="ECO:0007669"/>
    <property type="project" value="InterPro"/>
</dbReference>
<evidence type="ECO:0000256" key="12">
    <source>
        <dbReference type="ARBA" id="ARBA00022876"/>
    </source>
</evidence>
<keyword evidence="13" id="KW-0693">Viral RNA replication</keyword>
<proteinExistence type="inferred from homology"/>
<dbReference type="GO" id="GO:0016556">
    <property type="term" value="P:mRNA modification"/>
    <property type="evidence" value="ECO:0007669"/>
    <property type="project" value="InterPro"/>
</dbReference>
<name>A5JPL3_9VIRU</name>
<evidence type="ECO:0000313" key="23">
    <source>
        <dbReference type="EMBL" id="ABQ45359.1"/>
    </source>
</evidence>
<feature type="active site" description="For protease activity" evidence="18">
    <location>
        <position position="851"/>
    </location>
</feature>
<keyword evidence="11" id="KW-0067">ATP-binding</keyword>